<protein>
    <recommendedName>
        <fullName evidence="5">Type II toxin-antitoxin system PemK/MazF family toxin</fullName>
    </recommendedName>
</protein>
<dbReference type="SUPFAM" id="SSF50118">
    <property type="entry name" value="Cell growth inhibitor/plasmid maintenance toxic component"/>
    <property type="match status" value="1"/>
</dbReference>
<evidence type="ECO:0000313" key="3">
    <source>
        <dbReference type="EMBL" id="GCL42250.1"/>
    </source>
</evidence>
<comment type="similarity">
    <text evidence="1">Belongs to the PemK/MazF family.</text>
</comment>
<reference evidence="4" key="1">
    <citation type="submission" date="2019-02" db="EMBL/GenBank/DDBJ databases">
        <title>Draft genome sequence of Dolichospermum planctonicum NIES-80.</title>
        <authorList>
            <person name="Yamaguchi H."/>
            <person name="Suzuki S."/>
            <person name="Kawachi M."/>
        </authorList>
    </citation>
    <scope>NUCLEOTIDE SEQUENCE [LARGE SCALE GENOMIC DNA]</scope>
    <source>
        <strain evidence="4">NIES-80</strain>
    </source>
</reference>
<organism evidence="3 4">
    <name type="scientific">Dolichospermum planctonicum</name>
    <dbReference type="NCBI Taxonomy" id="136072"/>
    <lineage>
        <taxon>Bacteria</taxon>
        <taxon>Bacillati</taxon>
        <taxon>Cyanobacteriota</taxon>
        <taxon>Cyanophyceae</taxon>
        <taxon>Nostocales</taxon>
        <taxon>Aphanizomenonaceae</taxon>
        <taxon>Dolichospermum</taxon>
    </lineage>
</organism>
<dbReference type="Proteomes" id="UP000299367">
    <property type="component" value="Unassembled WGS sequence"/>
</dbReference>
<dbReference type="GO" id="GO:0003677">
    <property type="term" value="F:DNA binding"/>
    <property type="evidence" value="ECO:0007669"/>
    <property type="project" value="InterPro"/>
</dbReference>
<evidence type="ECO:0000313" key="4">
    <source>
        <dbReference type="Proteomes" id="UP000299367"/>
    </source>
</evidence>
<dbReference type="Gene3D" id="2.30.30.110">
    <property type="match status" value="1"/>
</dbReference>
<dbReference type="Pfam" id="PF02452">
    <property type="entry name" value="PemK_toxin"/>
    <property type="match status" value="1"/>
</dbReference>
<evidence type="ECO:0000256" key="1">
    <source>
        <dbReference type="ARBA" id="ARBA00007521"/>
    </source>
</evidence>
<evidence type="ECO:0008006" key="5">
    <source>
        <dbReference type="Google" id="ProtNLM"/>
    </source>
</evidence>
<name>A0A480AAW1_9CYAN</name>
<dbReference type="AlphaFoldDB" id="A0A480AAW1"/>
<evidence type="ECO:0000256" key="2">
    <source>
        <dbReference type="ARBA" id="ARBA00022649"/>
    </source>
</evidence>
<comment type="caution">
    <text evidence="3">The sequence shown here is derived from an EMBL/GenBank/DDBJ whole genome shotgun (WGS) entry which is preliminary data.</text>
</comment>
<dbReference type="InterPro" id="IPR003477">
    <property type="entry name" value="PemK-like"/>
</dbReference>
<gene>
    <name evidence="3" type="ORF">NIES80_19530</name>
</gene>
<dbReference type="RefSeq" id="WP_306420212.1">
    <property type="nucleotide sequence ID" value="NZ_BJCF01000018.1"/>
</dbReference>
<proteinExistence type="inferred from homology"/>
<dbReference type="EMBL" id="BJCF01000018">
    <property type="protein sequence ID" value="GCL42250.1"/>
    <property type="molecule type" value="Genomic_DNA"/>
</dbReference>
<keyword evidence="2" id="KW-1277">Toxin-antitoxin system</keyword>
<sequence>MAKYSDYRMGSIWIVTFDPSVGTEIQKTRPAVIISGTLFNNQRSKVTVLP</sequence>
<dbReference type="InterPro" id="IPR011067">
    <property type="entry name" value="Plasmid_toxin/cell-grow_inhib"/>
</dbReference>
<accession>A0A480AAW1</accession>